<name>A0A6H5IKI2_9HYME</name>
<protein>
    <submittedName>
        <fullName evidence="2">Uncharacterized protein</fullName>
    </submittedName>
</protein>
<accession>A0A6H5IKI2</accession>
<organism evidence="2 3">
    <name type="scientific">Trichogramma brassicae</name>
    <dbReference type="NCBI Taxonomy" id="86971"/>
    <lineage>
        <taxon>Eukaryota</taxon>
        <taxon>Metazoa</taxon>
        <taxon>Ecdysozoa</taxon>
        <taxon>Arthropoda</taxon>
        <taxon>Hexapoda</taxon>
        <taxon>Insecta</taxon>
        <taxon>Pterygota</taxon>
        <taxon>Neoptera</taxon>
        <taxon>Endopterygota</taxon>
        <taxon>Hymenoptera</taxon>
        <taxon>Apocrita</taxon>
        <taxon>Proctotrupomorpha</taxon>
        <taxon>Chalcidoidea</taxon>
        <taxon>Trichogrammatidae</taxon>
        <taxon>Trichogramma</taxon>
    </lineage>
</organism>
<proteinExistence type="predicted"/>
<dbReference type="AlphaFoldDB" id="A0A6H5IKI2"/>
<evidence type="ECO:0000313" key="2">
    <source>
        <dbReference type="EMBL" id="CAB0035261.1"/>
    </source>
</evidence>
<dbReference type="Proteomes" id="UP000479190">
    <property type="component" value="Unassembled WGS sequence"/>
</dbReference>
<feature type="compositionally biased region" description="Polar residues" evidence="1">
    <location>
        <begin position="9"/>
        <end position="24"/>
    </location>
</feature>
<gene>
    <name evidence="2" type="ORF">TBRA_LOCUS7159</name>
</gene>
<reference evidence="2 3" key="1">
    <citation type="submission" date="2020-02" db="EMBL/GenBank/DDBJ databases">
        <authorList>
            <person name="Ferguson B K."/>
        </authorList>
    </citation>
    <scope>NUCLEOTIDE SEQUENCE [LARGE SCALE GENOMIC DNA]</scope>
</reference>
<feature type="region of interest" description="Disordered" evidence="1">
    <location>
        <begin position="1"/>
        <end position="24"/>
    </location>
</feature>
<sequence length="145" mass="15839">MRRMGDVWKTTTNRSSRNAQLTPASPKQCLTADTAILINTIEMSMVPTLLHVPRTPKNISRGSVSIAALQLALMIHLLEGRCTRGDSRARALEAAESLRQLSYVKPSLLNEAPDASEGPLACAVGWQCHSALTPKSISWLTRFTI</sequence>
<evidence type="ECO:0000256" key="1">
    <source>
        <dbReference type="SAM" id="MobiDB-lite"/>
    </source>
</evidence>
<evidence type="ECO:0000313" key="3">
    <source>
        <dbReference type="Proteomes" id="UP000479190"/>
    </source>
</evidence>
<dbReference type="EMBL" id="CADCXV010000776">
    <property type="protein sequence ID" value="CAB0035261.1"/>
    <property type="molecule type" value="Genomic_DNA"/>
</dbReference>
<keyword evidence="3" id="KW-1185">Reference proteome</keyword>